<evidence type="ECO:0000256" key="11">
    <source>
        <dbReference type="PROSITE-ProRule" id="PRU01363"/>
    </source>
</evidence>
<dbReference type="InterPro" id="IPR049551">
    <property type="entry name" value="PKS_DH_C"/>
</dbReference>
<keyword evidence="9" id="KW-0443">Lipid metabolism</keyword>
<dbReference type="InterPro" id="IPR036291">
    <property type="entry name" value="NAD(P)-bd_dom_sf"/>
</dbReference>
<comment type="function">
    <text evidence="10">Involved in production of the polyketide antibiotic thailandamide.</text>
</comment>
<dbReference type="SMART" id="SM00825">
    <property type="entry name" value="PKS_KS"/>
    <property type="match status" value="2"/>
</dbReference>
<feature type="domain" description="PKS/mFAS DH" evidence="15">
    <location>
        <begin position="1293"/>
        <end position="1566"/>
    </location>
</feature>
<dbReference type="SUPFAM" id="SSF51735">
    <property type="entry name" value="NAD(P)-binding Rossmann-fold domains"/>
    <property type="match status" value="1"/>
</dbReference>
<dbReference type="GO" id="GO:0071770">
    <property type="term" value="P:DIM/DIP cell wall layer assembly"/>
    <property type="evidence" value="ECO:0007669"/>
    <property type="project" value="TreeGrafter"/>
</dbReference>
<dbReference type="Gene3D" id="1.10.1200.10">
    <property type="entry name" value="ACP-like"/>
    <property type="match status" value="1"/>
</dbReference>
<evidence type="ECO:0000256" key="6">
    <source>
        <dbReference type="ARBA" id="ARBA00022679"/>
    </source>
</evidence>
<keyword evidence="7" id="KW-0677">Repeat</keyword>
<dbReference type="InterPro" id="IPR042104">
    <property type="entry name" value="PKS_dehydratase_sf"/>
</dbReference>
<dbReference type="SMART" id="SM00822">
    <property type="entry name" value="PKS_KR"/>
    <property type="match status" value="1"/>
</dbReference>
<feature type="domain" description="Carrier" evidence="13">
    <location>
        <begin position="1998"/>
        <end position="2078"/>
    </location>
</feature>
<dbReference type="InterPro" id="IPR025110">
    <property type="entry name" value="AMP-bd_C"/>
</dbReference>
<evidence type="ECO:0000256" key="9">
    <source>
        <dbReference type="ARBA" id="ARBA00023098"/>
    </source>
</evidence>
<dbReference type="PANTHER" id="PTHR43775:SF37">
    <property type="entry name" value="SI:DKEY-61P9.11"/>
    <property type="match status" value="1"/>
</dbReference>
<dbReference type="GO" id="GO:0004312">
    <property type="term" value="F:fatty acid synthase activity"/>
    <property type="evidence" value="ECO:0007669"/>
    <property type="project" value="TreeGrafter"/>
</dbReference>
<proteinExistence type="predicted"/>
<dbReference type="Gene3D" id="3.30.300.30">
    <property type="match status" value="1"/>
</dbReference>
<evidence type="ECO:0000256" key="5">
    <source>
        <dbReference type="ARBA" id="ARBA00022553"/>
    </source>
</evidence>
<dbReference type="InterPro" id="IPR020806">
    <property type="entry name" value="PKS_PP-bd"/>
</dbReference>
<evidence type="ECO:0000256" key="8">
    <source>
        <dbReference type="ARBA" id="ARBA00022832"/>
    </source>
</evidence>
<gene>
    <name evidence="16" type="primary">elaJ</name>
</gene>
<dbReference type="Pfam" id="PF00501">
    <property type="entry name" value="AMP-binding"/>
    <property type="match status" value="1"/>
</dbReference>
<feature type="active site" description="Proton donor; for dehydratase activity" evidence="11">
    <location>
        <position position="1485"/>
    </location>
</feature>
<dbReference type="PROSITE" id="PS52019">
    <property type="entry name" value="PKS_MFAS_DH"/>
    <property type="match status" value="1"/>
</dbReference>
<keyword evidence="3" id="KW-0596">Phosphopantetheine</keyword>
<dbReference type="Pfam" id="PF02801">
    <property type="entry name" value="Ketoacyl-synt_C"/>
    <property type="match status" value="2"/>
</dbReference>
<feature type="region of interest" description="N-terminal hotdog fold" evidence="11">
    <location>
        <begin position="1293"/>
        <end position="1410"/>
    </location>
</feature>
<dbReference type="Pfam" id="PF08659">
    <property type="entry name" value="KR"/>
    <property type="match status" value="1"/>
</dbReference>
<dbReference type="Gene3D" id="3.40.47.10">
    <property type="match status" value="2"/>
</dbReference>
<evidence type="ECO:0000256" key="3">
    <source>
        <dbReference type="ARBA" id="ARBA00022450"/>
    </source>
</evidence>
<feature type="region of interest" description="C-terminal hotdog fold" evidence="11">
    <location>
        <begin position="1423"/>
        <end position="1566"/>
    </location>
</feature>
<dbReference type="InterPro" id="IPR000873">
    <property type="entry name" value="AMP-dep_synth/lig_dom"/>
</dbReference>
<protein>
    <submittedName>
        <fullName evidence="16">Polyketide synthase</fullName>
    </submittedName>
</protein>
<dbReference type="Pfam" id="PF00550">
    <property type="entry name" value="PP-binding"/>
    <property type="match status" value="2"/>
</dbReference>
<dbReference type="SUPFAM" id="SSF56801">
    <property type="entry name" value="Acetyl-CoA synthetase-like"/>
    <property type="match status" value="1"/>
</dbReference>
<dbReference type="Gene3D" id="1.10.1240.100">
    <property type="match status" value="2"/>
</dbReference>
<dbReference type="Pfam" id="PF22336">
    <property type="entry name" value="RhiE-like_linker"/>
    <property type="match status" value="2"/>
</dbReference>
<feature type="compositionally biased region" description="Low complexity" evidence="12">
    <location>
        <begin position="2095"/>
        <end position="2104"/>
    </location>
</feature>
<dbReference type="Gene3D" id="3.10.129.110">
    <property type="entry name" value="Polyketide synthase dehydratase"/>
    <property type="match status" value="1"/>
</dbReference>
<dbReference type="InterPro" id="IPR018201">
    <property type="entry name" value="Ketoacyl_synth_AS"/>
</dbReference>
<evidence type="ECO:0000313" key="16">
    <source>
        <dbReference type="EMBL" id="AEC04356.1"/>
    </source>
</evidence>
<keyword evidence="6" id="KW-0808">Transferase</keyword>
<dbReference type="GO" id="GO:0005886">
    <property type="term" value="C:plasma membrane"/>
    <property type="evidence" value="ECO:0007669"/>
    <property type="project" value="TreeGrafter"/>
</dbReference>
<dbReference type="InterPro" id="IPR049900">
    <property type="entry name" value="PKS_mFAS_DH"/>
</dbReference>
<dbReference type="SMART" id="SM00826">
    <property type="entry name" value="PKS_DH"/>
    <property type="match status" value="1"/>
</dbReference>
<dbReference type="InterPro" id="IPR040097">
    <property type="entry name" value="FAAL/FAAC"/>
</dbReference>
<dbReference type="Gene3D" id="3.40.50.720">
    <property type="entry name" value="NAD(P)-binding Rossmann-like Domain"/>
    <property type="match status" value="1"/>
</dbReference>
<dbReference type="PROSITE" id="PS52004">
    <property type="entry name" value="KS3_2"/>
    <property type="match status" value="2"/>
</dbReference>
<reference evidence="16" key="1">
    <citation type="journal article" date="2011" name="Angew. Chem. Int. Ed. Engl.">
        <title>Molecular basis of elansolid biosynthesis: evidence for an unprecedented quinone methide initiated intramolecular diels-alder cycloaddition/macrolactonization.</title>
        <authorList>
            <person name="Dehn R."/>
            <person name="Katsuyama Y."/>
            <person name="Weber A."/>
            <person name="Gerth K."/>
            <person name="Jansen R."/>
            <person name="Steinmetz H."/>
            <person name="Hofle G."/>
            <person name="Muller R."/>
            <person name="Kirschning A."/>
        </authorList>
    </citation>
    <scope>NUCLEOTIDE SEQUENCE</scope>
</reference>
<dbReference type="InterPro" id="IPR057326">
    <property type="entry name" value="KR_dom"/>
</dbReference>
<evidence type="ECO:0000256" key="4">
    <source>
        <dbReference type="ARBA" id="ARBA00022490"/>
    </source>
</evidence>
<dbReference type="CDD" id="cd00833">
    <property type="entry name" value="PKS"/>
    <property type="match status" value="2"/>
</dbReference>
<dbReference type="SUPFAM" id="SSF53901">
    <property type="entry name" value="Thiolase-like"/>
    <property type="match status" value="2"/>
</dbReference>
<dbReference type="InterPro" id="IPR054514">
    <property type="entry name" value="RhiE-like_linker"/>
</dbReference>
<evidence type="ECO:0000256" key="2">
    <source>
        <dbReference type="ARBA" id="ARBA00004792"/>
    </source>
</evidence>
<dbReference type="Gene3D" id="3.40.50.12780">
    <property type="entry name" value="N-terminal domain of ligase-like"/>
    <property type="match status" value="1"/>
</dbReference>
<dbReference type="InterPro" id="IPR049552">
    <property type="entry name" value="PKS_DH_N"/>
</dbReference>
<dbReference type="SUPFAM" id="SSF47336">
    <property type="entry name" value="ACP-like"/>
    <property type="match status" value="2"/>
</dbReference>
<dbReference type="PROSITE" id="PS00455">
    <property type="entry name" value="AMP_BINDING"/>
    <property type="match status" value="1"/>
</dbReference>
<sequence>MEKRTVYAPLIDALLQTAERHPNKVLFVFREGGKTVAAITGRELSAGVAAAGAVLQQSLVAQERVLLILPQGIDFIYSLLACFYANVVAIPAPAADPRQPDLVQRTLSLLEHAAAGTIITTGSFHERLAESIELDSITLLDVQELITPGNEPLPAREIGTDDLALLFYTSGSTSAPKGVMTTHAQLFAQADAGRQQWKITDHSCIVSWMPQFHNLGLNFGILAPLISSASSVLSAPGGFATSPEDWFYNITLFQGTHTAAPNFAFDLACNMVGENALADVELSSLEAIVCGGEPVRKATYDAFFNKFSAAGLRQHVFCPHYGLSETGSASTIVPGEGIRTLSLDIAALEEGRIVYSSAGEKHKDIISCGPIPEGAIILCVDPVTSEPCAAGVAGEIWLRTQGTASGYFQLSEETAATFGAVIKGGEDIRFLRTGDLGFIEDNHLYITGRLKEVIIVNGKNYHPVDIEWTVKKYLSQLTLPLAVFADEQDGRDRVVVVQEVAADKPAAYYESVSLEILAAVAEVHTLDVSRIILAAPGSIPRTASGKVQRRACRDAFKKGQLSPLFEFATGHSVAVEKEVSHAPVDLRLVMEILQQQVFQDIPGADANRLSGLKIWGELGLNSLQYVNIAQRIATAFNRPFAPPMLFKYRNVAQLANYLYPQGMGNVAVTTHTAAEPEQTAKHQYNQKDIAIIGMHCQLPGGVNCPADLWQLLLEGRDAIRPEGAGQRLASANSWTAADFPQFGGYLEDVAGFDHTFFHISPLEAESMDPQQRKALELSWHVLEHGGYDPYALAGAPVGIYLGVHSNDYAELAATKTDVMSTYGAFLDSGLHPTMIANRVSRWFDFHGPSEVVNTACSSSLVAVHHAVNAIRKGNCNLAIAGGINILLTPRISRASHQAGMLSPDGRCKTFDEKADGFVRAEGLGAVLLKPLYQAELDGDTIYGVIRGTAVNHDGKSNSLRAPNLVAQKQVISAALADAAIPAASISYIETHGTGTALGDPIEVQALREAFEEDHAKGEAFCGLGTVKTNIGHCESAAGIAGLIKLILSMQHQQLPGILHFKRLNPFLDIAGSPFYIADATQQWQRQKDEKGNELPLRAGVSSFGFGGVNAHVILEEYTAAKRGTAAGSNGLQLIPLSARHKKQVQLQAASLLEQLTHSDEADLASVAYTLQTGRAAMESRIVFIVSDMDSLIKGLQTFLQGEPSSLFLEGQQSVSAMLSADDEDVLALLQQWFRKGKPEKIAAYWINGGHVAWKALYEGQTPVRTALPLYPFRRDQHWLRTGETQQLMTTQLHPLLHENISDFYGQRFRSSFTGREYYFSEHVIHQHKTLPAAAFIELIREGLQRSAHQTGAVVIEDICWLRPLYATDGMDVITRIEAAHDDFSFEVYSEVHDNVVVYCQGRAHFATIADAVIDLAEVRQNCNHTTISPDTYYDAFRNAGIVYGPAFSRIAAAYTGKGQVLASLAALSSGPASENVYGVSPVMLDAALQTVTALDFQHFLPEGAPAAIPFAISTVTLNRLSDELSFAWARYNDAGTIDIDVCDESGHVGISVRGLQLVRPEGLPATDNETLLFTPVWEEKSGVKNALPDRRIIWLSQETGNYEDTVKAALPESEVNILVSPSADTAERLTDYTVLLLKRIQQLLQQKEAGNTLLQIILPDDHNGHLYGSLAALLKTIQAEQPSISGQLIITDDPQGIAAMLHAENSGDDHVSVRYQQGVRKVQTWEEQTTTVTQSVWREHGVYLITGGAGSIGTVFLTEITSKLQQAVVYVSGRSAIAENAFAAFEKPGLNIIYRQTDITDQQQVISLIREIRTNHGTLNGIIHSAGLIRDNYIFNKDLKDVPAVLAPKVAGMRALDEATKDLPLDFMVFFSSVAGSLGSAGQADYAVANAFMDQYAAFRNGLCRRGQRAGRTLSVNWPLWDAGGMKMEQTIQQQLYAATGMLAMSSAAGLHAFYRAMELSCDQVMVLSGERRRLLEMIHRERKNKDQHTGKTTGQAMLDLQLEDKAVEFFASIVADALHQPKELIDADASLDKYGIDSVLITVLTGKLEKYFGPVSKTLFFEYQDLRSLTRYFVQTYGDRLSALLETSNETDAAKPAPANNKPLSPGSSRFMRTTKSSSKDRAVAIIGLSGKYAGADNINEFWHNLREGRNCITEIPAERWDWRTYFDPKRGKKESMYTRWGGFIKDIDKFDPLFFHISPVEAEKMDPQERLFLEQVYAAIEDAAYTPANLNSNRSVGVFAGVMHGLYATEAAYWSIANRVSYLFNFNGPSLAIDTACSASLTAIHLAVQSIRSGACECAIAGGVNLVTHPQHFIGLSEMTMVSSSDACRSFGANADGFVDGEGVGAIVLKPLQQAIEDGDHIYGVIRGTAINAGGKTNGFTVPNPVAQAQVVSAALKDAGISARSVSYIEAHGTGTALGDPIEINGLSRAFDQDTSDRQYCAIGSVKSNIGHCESAAGIAGLSKILLQMKHGLLAPSLHATATNPNIDFNTTPFRLQQTLAPWTGRRIAGISSFGAGGSNAHLIIESYTPFTTAVIPENGPVIIVLSGRTADRLQELAMNLLLSLSGDDAPADPAAVAFTLQTGREAMEERLAMIVTSIDELKTHLTLFLAGDTDGCFTGQASVGRTEAEEWKRNHDADIMLRRWMQEKDYVQLCQWWVKGLTIDWNGLYNTGHPERISLPGYPFARERYWLENKENDPLAQLLDDMLNDNISIAAAAATIRNAN</sequence>
<evidence type="ECO:0000259" key="14">
    <source>
        <dbReference type="PROSITE" id="PS52004"/>
    </source>
</evidence>
<dbReference type="CDD" id="cd05931">
    <property type="entry name" value="FAAL"/>
    <property type="match status" value="1"/>
</dbReference>
<dbReference type="InterPro" id="IPR036736">
    <property type="entry name" value="ACP-like_sf"/>
</dbReference>
<accession>F5B9D0</accession>
<dbReference type="GO" id="GO:0005737">
    <property type="term" value="C:cytoplasm"/>
    <property type="evidence" value="ECO:0007669"/>
    <property type="project" value="UniProtKB-SubCell"/>
</dbReference>
<feature type="domain" description="Ketosynthase family 3 (KS3)" evidence="14">
    <location>
        <begin position="686"/>
        <end position="1116"/>
    </location>
</feature>
<dbReference type="Pfam" id="PF21089">
    <property type="entry name" value="PKS_DH_N"/>
    <property type="match status" value="1"/>
</dbReference>
<comment type="subcellular location">
    <subcellularLocation>
        <location evidence="1">Cytoplasm</location>
    </subcellularLocation>
</comment>
<dbReference type="CDD" id="cd08953">
    <property type="entry name" value="KR_2_SDR_x"/>
    <property type="match status" value="1"/>
</dbReference>
<dbReference type="InterPro" id="IPR050091">
    <property type="entry name" value="PKS_NRPS_Biosynth_Enz"/>
</dbReference>
<dbReference type="InterPro" id="IPR009081">
    <property type="entry name" value="PP-bd_ACP"/>
</dbReference>
<dbReference type="PROSITE" id="PS50075">
    <property type="entry name" value="CARRIER"/>
    <property type="match status" value="1"/>
</dbReference>
<dbReference type="InterPro" id="IPR016039">
    <property type="entry name" value="Thiolase-like"/>
</dbReference>
<evidence type="ECO:0000259" key="13">
    <source>
        <dbReference type="PROSITE" id="PS50075"/>
    </source>
</evidence>
<evidence type="ECO:0000256" key="1">
    <source>
        <dbReference type="ARBA" id="ARBA00004496"/>
    </source>
</evidence>
<feature type="domain" description="Ketosynthase family 3 (KS3)" evidence="14">
    <location>
        <begin position="2122"/>
        <end position="2529"/>
    </location>
</feature>
<dbReference type="Pfam" id="PF14765">
    <property type="entry name" value="PS-DH"/>
    <property type="match status" value="1"/>
</dbReference>
<dbReference type="Pfam" id="PF23024">
    <property type="entry name" value="AMP-dom_DIP2-like"/>
    <property type="match status" value="1"/>
</dbReference>
<evidence type="ECO:0000256" key="7">
    <source>
        <dbReference type="ARBA" id="ARBA00022737"/>
    </source>
</evidence>
<dbReference type="GO" id="GO:0004315">
    <property type="term" value="F:3-oxoacyl-[acyl-carrier-protein] synthase activity"/>
    <property type="evidence" value="ECO:0007669"/>
    <property type="project" value="InterPro"/>
</dbReference>
<keyword evidence="8" id="KW-0276">Fatty acid metabolism</keyword>
<dbReference type="GO" id="GO:0006633">
    <property type="term" value="P:fatty acid biosynthetic process"/>
    <property type="evidence" value="ECO:0007669"/>
    <property type="project" value="InterPro"/>
</dbReference>
<dbReference type="InterPro" id="IPR014031">
    <property type="entry name" value="Ketoacyl_synth_C"/>
</dbReference>
<dbReference type="InterPro" id="IPR045851">
    <property type="entry name" value="AMP-bd_C_sf"/>
</dbReference>
<evidence type="ECO:0000256" key="12">
    <source>
        <dbReference type="SAM" id="MobiDB-lite"/>
    </source>
</evidence>
<dbReference type="InterPro" id="IPR042099">
    <property type="entry name" value="ANL_N_sf"/>
</dbReference>
<dbReference type="PROSITE" id="PS00606">
    <property type="entry name" value="KS3_1"/>
    <property type="match status" value="2"/>
</dbReference>
<dbReference type="GO" id="GO:0031177">
    <property type="term" value="F:phosphopantetheine binding"/>
    <property type="evidence" value="ECO:0007669"/>
    <property type="project" value="InterPro"/>
</dbReference>
<organism evidence="16">
    <name type="scientific">Chitinophaga sancti</name>
    <dbReference type="NCBI Taxonomy" id="1004"/>
    <lineage>
        <taxon>Bacteria</taxon>
        <taxon>Pseudomonadati</taxon>
        <taxon>Bacteroidota</taxon>
        <taxon>Chitinophagia</taxon>
        <taxon>Chitinophagales</taxon>
        <taxon>Chitinophagaceae</taxon>
        <taxon>Chitinophaga</taxon>
    </lineage>
</organism>
<evidence type="ECO:0000259" key="15">
    <source>
        <dbReference type="PROSITE" id="PS52019"/>
    </source>
</evidence>
<dbReference type="PANTHER" id="PTHR43775">
    <property type="entry name" value="FATTY ACID SYNTHASE"/>
    <property type="match status" value="1"/>
</dbReference>
<evidence type="ECO:0000256" key="10">
    <source>
        <dbReference type="ARBA" id="ARBA00054155"/>
    </source>
</evidence>
<dbReference type="InterPro" id="IPR014030">
    <property type="entry name" value="Ketoacyl_synth_N"/>
</dbReference>
<keyword evidence="5" id="KW-0597">Phosphoprotein</keyword>
<dbReference type="Pfam" id="PF00109">
    <property type="entry name" value="ketoacyl-synt"/>
    <property type="match status" value="2"/>
</dbReference>
<keyword evidence="4" id="KW-0963">Cytoplasm</keyword>
<dbReference type="SMART" id="SM00823">
    <property type="entry name" value="PKS_PP"/>
    <property type="match status" value="2"/>
</dbReference>
<name>F5B9D0_9BACT</name>
<feature type="region of interest" description="Disordered" evidence="12">
    <location>
        <begin position="2090"/>
        <end position="2115"/>
    </location>
</feature>
<dbReference type="InterPro" id="IPR020841">
    <property type="entry name" value="PKS_Beta-ketoAc_synthase_dom"/>
</dbReference>
<feature type="active site" description="Proton acceptor; for dehydratase activity" evidence="11">
    <location>
        <position position="1322"/>
    </location>
</feature>
<dbReference type="InterPro" id="IPR020807">
    <property type="entry name" value="PKS_DH"/>
</dbReference>
<dbReference type="FunFam" id="3.40.47.10:FF:000019">
    <property type="entry name" value="Polyketide synthase type I"/>
    <property type="match status" value="1"/>
</dbReference>
<dbReference type="InterPro" id="IPR020845">
    <property type="entry name" value="AMP-binding_CS"/>
</dbReference>
<dbReference type="InterPro" id="IPR013968">
    <property type="entry name" value="PKS_KR"/>
</dbReference>
<dbReference type="EMBL" id="HQ680975">
    <property type="protein sequence ID" value="AEC04356.1"/>
    <property type="molecule type" value="Genomic_DNA"/>
</dbReference>
<comment type="pathway">
    <text evidence="2">Antibiotic biosynthesis.</text>
</comment>